<organism evidence="1 2">
    <name type="scientific">Golovinomyces cichoracearum</name>
    <dbReference type="NCBI Taxonomy" id="62708"/>
    <lineage>
        <taxon>Eukaryota</taxon>
        <taxon>Fungi</taxon>
        <taxon>Dikarya</taxon>
        <taxon>Ascomycota</taxon>
        <taxon>Pezizomycotina</taxon>
        <taxon>Leotiomycetes</taxon>
        <taxon>Erysiphales</taxon>
        <taxon>Erysiphaceae</taxon>
        <taxon>Golovinomyces</taxon>
    </lineage>
</organism>
<name>A0A420HP94_9PEZI</name>
<protein>
    <submittedName>
        <fullName evidence="1">Uncharacterized protein</fullName>
    </submittedName>
</protein>
<evidence type="ECO:0000313" key="1">
    <source>
        <dbReference type="EMBL" id="RKF59270.1"/>
    </source>
</evidence>
<sequence>MKNFERTGGQTAHPACCAVIYKTYKSCGVAKNDETVIHTILSSRDEMISTNKSDLMVFRYEYNILGLELIIITKTYRTQKENQMPVAYEGPFRKTNAWVPTVLQSNTLNLFVICAKSQKIYHSQP</sequence>
<comment type="caution">
    <text evidence="1">The sequence shown here is derived from an EMBL/GenBank/DDBJ whole genome shotgun (WGS) entry which is preliminary data.</text>
</comment>
<dbReference type="EMBL" id="MCBR01017671">
    <property type="protein sequence ID" value="RKF59270.1"/>
    <property type="molecule type" value="Genomic_DNA"/>
</dbReference>
<accession>A0A420HP94</accession>
<gene>
    <name evidence="1" type="ORF">GcC1_176028</name>
</gene>
<dbReference type="AlphaFoldDB" id="A0A420HP94"/>
<evidence type="ECO:0000313" key="2">
    <source>
        <dbReference type="Proteomes" id="UP000285405"/>
    </source>
</evidence>
<reference evidence="1 2" key="1">
    <citation type="journal article" date="2018" name="BMC Genomics">
        <title>Comparative genome analyses reveal sequence features reflecting distinct modes of host-adaptation between dicot and monocot powdery mildew.</title>
        <authorList>
            <person name="Wu Y."/>
            <person name="Ma X."/>
            <person name="Pan Z."/>
            <person name="Kale S.D."/>
            <person name="Song Y."/>
            <person name="King H."/>
            <person name="Zhang Q."/>
            <person name="Presley C."/>
            <person name="Deng X."/>
            <person name="Wei C.I."/>
            <person name="Xiao S."/>
        </authorList>
    </citation>
    <scope>NUCLEOTIDE SEQUENCE [LARGE SCALE GENOMIC DNA]</scope>
    <source>
        <strain evidence="1">UCSC1</strain>
    </source>
</reference>
<proteinExistence type="predicted"/>
<dbReference type="Proteomes" id="UP000285405">
    <property type="component" value="Unassembled WGS sequence"/>
</dbReference>